<accession>N1PY45</accession>
<evidence type="ECO:0000313" key="1">
    <source>
        <dbReference type="EMBL" id="EME48456.1"/>
    </source>
</evidence>
<evidence type="ECO:0000313" key="2">
    <source>
        <dbReference type="Proteomes" id="UP000016933"/>
    </source>
</evidence>
<protein>
    <submittedName>
        <fullName evidence="1">Uncharacterized protein</fullName>
    </submittedName>
</protein>
<gene>
    <name evidence="1" type="ORF">DOTSEDRAFT_29895</name>
</gene>
<dbReference type="OMA" id="PRCKHAC"/>
<dbReference type="OrthoDB" id="3643382at2759"/>
<organism evidence="1 2">
    <name type="scientific">Dothistroma septosporum (strain NZE10 / CBS 128990)</name>
    <name type="common">Red band needle blight fungus</name>
    <name type="synonym">Mycosphaerella pini</name>
    <dbReference type="NCBI Taxonomy" id="675120"/>
    <lineage>
        <taxon>Eukaryota</taxon>
        <taxon>Fungi</taxon>
        <taxon>Dikarya</taxon>
        <taxon>Ascomycota</taxon>
        <taxon>Pezizomycotina</taxon>
        <taxon>Dothideomycetes</taxon>
        <taxon>Dothideomycetidae</taxon>
        <taxon>Mycosphaerellales</taxon>
        <taxon>Mycosphaerellaceae</taxon>
        <taxon>Dothistroma</taxon>
    </lineage>
</organism>
<sequence length="332" mass="38962">MASFLSLPPELRDMIYDLVFTTSSPPQKSITLLNRVPGSLSLRLTNSFIAHESDRSYLKASTRYDTVRQDLISDTVTYYDRIATRVYITGIDPAQASITNHHNLALSLCHPNPRCKHACAKKGCYMCSDPKHQSCFDCGRNLAVALYCDIAAHKTEAPSLILPGSNGLLTRYGIWIEHVPRRYEATRREETTYAMWWPDQESPSGLQQKMAEVLERSPWAFEWWATAKHQQLFVDKRCEMRRNAVWTHFQNARVTKFEEQWILRLESMNSKWKMVQQLGRHFAVRGVLEWKEQYKRRAETQATKWHWPVERLIPDYDQERNTRTCRDAEWFQ</sequence>
<dbReference type="AlphaFoldDB" id="N1PY45"/>
<keyword evidence="2" id="KW-1185">Reference proteome</keyword>
<dbReference type="EMBL" id="KB446535">
    <property type="protein sequence ID" value="EME48456.1"/>
    <property type="molecule type" value="Genomic_DNA"/>
</dbReference>
<reference evidence="2" key="1">
    <citation type="journal article" date="2012" name="PLoS Genet.">
        <title>The genomes of the fungal plant pathogens Cladosporium fulvum and Dothistroma septosporum reveal adaptation to different hosts and lifestyles but also signatures of common ancestry.</title>
        <authorList>
            <person name="de Wit P.J.G.M."/>
            <person name="van der Burgt A."/>
            <person name="Oekmen B."/>
            <person name="Stergiopoulos I."/>
            <person name="Abd-Elsalam K.A."/>
            <person name="Aerts A.L."/>
            <person name="Bahkali A.H."/>
            <person name="Beenen H.G."/>
            <person name="Chettri P."/>
            <person name="Cox M.P."/>
            <person name="Datema E."/>
            <person name="de Vries R.P."/>
            <person name="Dhillon B."/>
            <person name="Ganley A.R."/>
            <person name="Griffiths S.A."/>
            <person name="Guo Y."/>
            <person name="Hamelin R.C."/>
            <person name="Henrissat B."/>
            <person name="Kabir M.S."/>
            <person name="Jashni M.K."/>
            <person name="Kema G."/>
            <person name="Klaubauf S."/>
            <person name="Lapidus A."/>
            <person name="Levasseur A."/>
            <person name="Lindquist E."/>
            <person name="Mehrabi R."/>
            <person name="Ohm R.A."/>
            <person name="Owen T.J."/>
            <person name="Salamov A."/>
            <person name="Schwelm A."/>
            <person name="Schijlen E."/>
            <person name="Sun H."/>
            <person name="van den Burg H.A."/>
            <person name="van Ham R.C.H.J."/>
            <person name="Zhang S."/>
            <person name="Goodwin S.B."/>
            <person name="Grigoriev I.V."/>
            <person name="Collemare J."/>
            <person name="Bradshaw R.E."/>
        </authorList>
    </citation>
    <scope>NUCLEOTIDE SEQUENCE [LARGE SCALE GENOMIC DNA]</scope>
    <source>
        <strain evidence="2">NZE10 / CBS 128990</strain>
    </source>
</reference>
<dbReference type="eggNOG" id="ENOG502RNJS">
    <property type="taxonomic scope" value="Eukaryota"/>
</dbReference>
<reference evidence="1 2" key="2">
    <citation type="journal article" date="2012" name="PLoS Pathog.">
        <title>Diverse lifestyles and strategies of plant pathogenesis encoded in the genomes of eighteen Dothideomycetes fungi.</title>
        <authorList>
            <person name="Ohm R.A."/>
            <person name="Feau N."/>
            <person name="Henrissat B."/>
            <person name="Schoch C.L."/>
            <person name="Horwitz B.A."/>
            <person name="Barry K.W."/>
            <person name="Condon B.J."/>
            <person name="Copeland A.C."/>
            <person name="Dhillon B."/>
            <person name="Glaser F."/>
            <person name="Hesse C.N."/>
            <person name="Kosti I."/>
            <person name="LaButti K."/>
            <person name="Lindquist E.A."/>
            <person name="Lucas S."/>
            <person name="Salamov A.A."/>
            <person name="Bradshaw R.E."/>
            <person name="Ciuffetti L."/>
            <person name="Hamelin R.C."/>
            <person name="Kema G.H.J."/>
            <person name="Lawrence C."/>
            <person name="Scott J.A."/>
            <person name="Spatafora J.W."/>
            <person name="Turgeon B.G."/>
            <person name="de Wit P.J.G.M."/>
            <person name="Zhong S."/>
            <person name="Goodwin S.B."/>
            <person name="Grigoriev I.V."/>
        </authorList>
    </citation>
    <scope>NUCLEOTIDE SEQUENCE [LARGE SCALE GENOMIC DNA]</scope>
    <source>
        <strain evidence="2">NZE10 / CBS 128990</strain>
    </source>
</reference>
<dbReference type="Proteomes" id="UP000016933">
    <property type="component" value="Unassembled WGS sequence"/>
</dbReference>
<name>N1PY45_DOTSN</name>
<proteinExistence type="predicted"/>
<dbReference type="HOGENOM" id="CLU_980482_0_0_1"/>